<dbReference type="Proteomes" id="UP000291469">
    <property type="component" value="Chromosome"/>
</dbReference>
<reference evidence="6 7" key="1">
    <citation type="submission" date="2019-01" db="EMBL/GenBank/DDBJ databases">
        <title>Egibacter rhizosphaerae EGI 80759T.</title>
        <authorList>
            <person name="Chen D.-D."/>
            <person name="Tian Y."/>
            <person name="Jiao J.-Y."/>
            <person name="Zhang X.-T."/>
            <person name="Zhang Y.-G."/>
            <person name="Zhang Y."/>
            <person name="Xiao M."/>
            <person name="Shu W.-S."/>
            <person name="Li W.-J."/>
        </authorList>
    </citation>
    <scope>NUCLEOTIDE SEQUENCE [LARGE SCALE GENOMIC DNA]</scope>
    <source>
        <strain evidence="6 7">EGI 80759</strain>
    </source>
</reference>
<gene>
    <name evidence="6" type="ORF">ER308_09035</name>
</gene>
<dbReference type="GO" id="GO:0016301">
    <property type="term" value="F:kinase activity"/>
    <property type="evidence" value="ECO:0007669"/>
    <property type="project" value="UniProtKB-KW"/>
</dbReference>
<dbReference type="Gene3D" id="3.30.450.40">
    <property type="match status" value="1"/>
</dbReference>
<dbReference type="KEGG" id="erz:ER308_09035"/>
<dbReference type="SMART" id="SM01012">
    <property type="entry name" value="ANTAR"/>
    <property type="match status" value="1"/>
</dbReference>
<dbReference type="OrthoDB" id="3683444at2"/>
<dbReference type="RefSeq" id="WP_131154677.1">
    <property type="nucleotide sequence ID" value="NZ_CP036402.1"/>
</dbReference>
<dbReference type="PIRSF" id="PIRSF036625">
    <property type="entry name" value="GAF_ANTAR"/>
    <property type="match status" value="1"/>
</dbReference>
<evidence type="ECO:0000313" key="7">
    <source>
        <dbReference type="Proteomes" id="UP000291469"/>
    </source>
</evidence>
<dbReference type="PROSITE" id="PS50921">
    <property type="entry name" value="ANTAR"/>
    <property type="match status" value="1"/>
</dbReference>
<dbReference type="InterPro" id="IPR036388">
    <property type="entry name" value="WH-like_DNA-bd_sf"/>
</dbReference>
<proteinExistence type="predicted"/>
<name>A0A411YEQ3_9ACTN</name>
<feature type="domain" description="ANTAR" evidence="5">
    <location>
        <begin position="165"/>
        <end position="226"/>
    </location>
</feature>
<keyword evidence="2" id="KW-0418">Kinase</keyword>
<dbReference type="InterPro" id="IPR012074">
    <property type="entry name" value="GAF_ANTAR"/>
</dbReference>
<dbReference type="InterPro" id="IPR029016">
    <property type="entry name" value="GAF-like_dom_sf"/>
</dbReference>
<dbReference type="InterPro" id="IPR005561">
    <property type="entry name" value="ANTAR"/>
</dbReference>
<evidence type="ECO:0000256" key="3">
    <source>
        <dbReference type="ARBA" id="ARBA00023015"/>
    </source>
</evidence>
<keyword evidence="4" id="KW-0804">Transcription</keyword>
<keyword evidence="1" id="KW-0808">Transferase</keyword>
<evidence type="ECO:0000259" key="5">
    <source>
        <dbReference type="PROSITE" id="PS50921"/>
    </source>
</evidence>
<protein>
    <submittedName>
        <fullName evidence="6">ANTAR domain-containing protein</fullName>
    </submittedName>
</protein>
<dbReference type="AlphaFoldDB" id="A0A411YEQ3"/>
<dbReference type="EMBL" id="CP036402">
    <property type="protein sequence ID" value="QBI19680.1"/>
    <property type="molecule type" value="Genomic_DNA"/>
</dbReference>
<keyword evidence="3" id="KW-0805">Transcription regulation</keyword>
<sequence length="232" mass="25456">MIDSTALRRAFGDYARTILGDYSVGEVLYRLTDQCVEVLGIDGAGVSLGEGEALQFVAATDEDVVRVEETQVSVGEGPCYEAYTTGRAVFVVDLRHEDRWPSYRAGATGVGLAAVAGLPMAVADERVGAVNLYRKAPHEWTDEEAETGQLLADMATGYILNARKLDEHRTLAEQLQHALDSRVIVERANGMLAQRHDLPVAEAFERLRTYARAQRRRIHEVAAEIVAGELDL</sequence>
<dbReference type="InterPro" id="IPR011006">
    <property type="entry name" value="CheY-like_superfamily"/>
</dbReference>
<dbReference type="SUPFAM" id="SSF55781">
    <property type="entry name" value="GAF domain-like"/>
    <property type="match status" value="1"/>
</dbReference>
<dbReference type="Pfam" id="PF03861">
    <property type="entry name" value="ANTAR"/>
    <property type="match status" value="1"/>
</dbReference>
<dbReference type="Pfam" id="PF13185">
    <property type="entry name" value="GAF_2"/>
    <property type="match status" value="1"/>
</dbReference>
<evidence type="ECO:0000313" key="6">
    <source>
        <dbReference type="EMBL" id="QBI19680.1"/>
    </source>
</evidence>
<dbReference type="InterPro" id="IPR003018">
    <property type="entry name" value="GAF"/>
</dbReference>
<evidence type="ECO:0000256" key="1">
    <source>
        <dbReference type="ARBA" id="ARBA00022679"/>
    </source>
</evidence>
<accession>A0A411YEQ3</accession>
<dbReference type="SUPFAM" id="SSF52172">
    <property type="entry name" value="CheY-like"/>
    <property type="match status" value="1"/>
</dbReference>
<dbReference type="Gene3D" id="1.10.10.10">
    <property type="entry name" value="Winged helix-like DNA-binding domain superfamily/Winged helix DNA-binding domain"/>
    <property type="match status" value="1"/>
</dbReference>
<evidence type="ECO:0000256" key="2">
    <source>
        <dbReference type="ARBA" id="ARBA00022777"/>
    </source>
</evidence>
<dbReference type="GO" id="GO:0003723">
    <property type="term" value="F:RNA binding"/>
    <property type="evidence" value="ECO:0007669"/>
    <property type="project" value="InterPro"/>
</dbReference>
<evidence type="ECO:0000256" key="4">
    <source>
        <dbReference type="ARBA" id="ARBA00023163"/>
    </source>
</evidence>
<keyword evidence="7" id="KW-1185">Reference proteome</keyword>
<dbReference type="SMART" id="SM00065">
    <property type="entry name" value="GAF"/>
    <property type="match status" value="1"/>
</dbReference>
<organism evidence="6 7">
    <name type="scientific">Egibacter rhizosphaerae</name>
    <dbReference type="NCBI Taxonomy" id="1670831"/>
    <lineage>
        <taxon>Bacteria</taxon>
        <taxon>Bacillati</taxon>
        <taxon>Actinomycetota</taxon>
        <taxon>Nitriliruptoria</taxon>
        <taxon>Egibacterales</taxon>
        <taxon>Egibacteraceae</taxon>
        <taxon>Egibacter</taxon>
    </lineage>
</organism>